<keyword evidence="3" id="KW-1185">Reference proteome</keyword>
<protein>
    <recommendedName>
        <fullName evidence="4">P-loop containing nucleoside triphosphate hydrolase protein</fullName>
    </recommendedName>
</protein>
<dbReference type="InterPro" id="IPR027417">
    <property type="entry name" value="P-loop_NTPase"/>
</dbReference>
<dbReference type="SUPFAM" id="SSF52540">
    <property type="entry name" value="P-loop containing nucleoside triphosphate hydrolases"/>
    <property type="match status" value="1"/>
</dbReference>
<dbReference type="RefSeq" id="XP_024743455.1">
    <property type="nucleotide sequence ID" value="XM_024877679.1"/>
</dbReference>
<organism evidence="2 3">
    <name type="scientific">Hyaloscypha bicolor E</name>
    <dbReference type="NCBI Taxonomy" id="1095630"/>
    <lineage>
        <taxon>Eukaryota</taxon>
        <taxon>Fungi</taxon>
        <taxon>Dikarya</taxon>
        <taxon>Ascomycota</taxon>
        <taxon>Pezizomycotina</taxon>
        <taxon>Leotiomycetes</taxon>
        <taxon>Helotiales</taxon>
        <taxon>Hyaloscyphaceae</taxon>
        <taxon>Hyaloscypha</taxon>
        <taxon>Hyaloscypha bicolor</taxon>
    </lineage>
</organism>
<dbReference type="GeneID" id="36585756"/>
<dbReference type="InParanoid" id="A0A2J6TU77"/>
<evidence type="ECO:0008006" key="4">
    <source>
        <dbReference type="Google" id="ProtNLM"/>
    </source>
</evidence>
<name>A0A2J6TU77_9HELO</name>
<evidence type="ECO:0000313" key="2">
    <source>
        <dbReference type="EMBL" id="PMD66551.1"/>
    </source>
</evidence>
<dbReference type="AlphaFoldDB" id="A0A2J6TU77"/>
<feature type="region of interest" description="Disordered" evidence="1">
    <location>
        <begin position="1"/>
        <end position="50"/>
    </location>
</feature>
<dbReference type="Proteomes" id="UP000235371">
    <property type="component" value="Unassembled WGS sequence"/>
</dbReference>
<dbReference type="EMBL" id="KZ613743">
    <property type="protein sequence ID" value="PMD66551.1"/>
    <property type="molecule type" value="Genomic_DNA"/>
</dbReference>
<evidence type="ECO:0000256" key="1">
    <source>
        <dbReference type="SAM" id="MobiDB-lite"/>
    </source>
</evidence>
<feature type="region of interest" description="Disordered" evidence="1">
    <location>
        <begin position="225"/>
        <end position="264"/>
    </location>
</feature>
<feature type="region of interest" description="Disordered" evidence="1">
    <location>
        <begin position="180"/>
        <end position="202"/>
    </location>
</feature>
<evidence type="ECO:0000313" key="3">
    <source>
        <dbReference type="Proteomes" id="UP000235371"/>
    </source>
</evidence>
<dbReference type="STRING" id="1095630.A0A2J6TU77"/>
<gene>
    <name evidence="2" type="ORF">K444DRAFT_579829</name>
</gene>
<proteinExistence type="predicted"/>
<feature type="compositionally biased region" description="Polar residues" evidence="1">
    <location>
        <begin position="225"/>
        <end position="239"/>
    </location>
</feature>
<reference evidence="2 3" key="1">
    <citation type="submission" date="2016-04" db="EMBL/GenBank/DDBJ databases">
        <title>A degradative enzymes factory behind the ericoid mycorrhizal symbiosis.</title>
        <authorList>
            <consortium name="DOE Joint Genome Institute"/>
            <person name="Martino E."/>
            <person name="Morin E."/>
            <person name="Grelet G."/>
            <person name="Kuo A."/>
            <person name="Kohler A."/>
            <person name="Daghino S."/>
            <person name="Barry K."/>
            <person name="Choi C."/>
            <person name="Cichocki N."/>
            <person name="Clum A."/>
            <person name="Copeland A."/>
            <person name="Hainaut M."/>
            <person name="Haridas S."/>
            <person name="Labutti K."/>
            <person name="Lindquist E."/>
            <person name="Lipzen A."/>
            <person name="Khouja H.-R."/>
            <person name="Murat C."/>
            <person name="Ohm R."/>
            <person name="Olson A."/>
            <person name="Spatafora J."/>
            <person name="Veneault-Fourrey C."/>
            <person name="Henrissat B."/>
            <person name="Grigoriev I."/>
            <person name="Martin F."/>
            <person name="Perotto S."/>
        </authorList>
    </citation>
    <scope>NUCLEOTIDE SEQUENCE [LARGE SCALE GENOMIC DNA]</scope>
    <source>
        <strain evidence="2 3">E</strain>
    </source>
</reference>
<dbReference type="Gene3D" id="1.10.10.2360">
    <property type="match status" value="1"/>
</dbReference>
<sequence length="960" mass="102603">MAGQGQPPIKPENTKPSFNFSFDSPDLRARQQSRGVYDDSSDDETPKKVRTRMAKVSGTGFRAGFGGSAFSNPNSQVRSGLGSAVVKTEASGTTKFFGAATTAVPPSAFGSVLTSASMPPSTGASSFFGSTATTATTQAASVSPFQATAPQVPQSQAPSWPSWPFCASAIPQAAPSLAFQRPASPATEPPSGPVFQNPPLQPSAATKTLSLFTDATSRTAQAAISSAFQSPTTQTSQAHTPFGPASLSSSTPTPAPTTPKTTMAQTEDSRLFAAHMKLLDTGSVSQDLHEVSGTPLYTKKVLDHSEKFFSQYGFLAGMSDVLDSNTAMNINATGKSRPADPRLFFNISAPSSAFIYGSQGSGKSHTLSCLLENCLMKSDVSKLDNPLAGLMFHYDSFTSDVKGTPCEAAHISTNSNVKVRVLVSPTNLQTMKRTYADLNVTVEPLRINQTDLNTKRMMDLMAVDQEGSKLPLYLHAISRILRDMRLISQQNNAGFNYREFKRQVDLCDMTPAQLLPLNQRLETLESFMPRSQTSGKPAAQSKSGGGNDFFGSNWSIKAGTLTIVDLSCPCVTAEGACALFNMCLSLFLEQHTTVGRIIGLDEAHKYMNAGAEASSLTNTLLSAIRLQRHLGTRVFISTQEPTISPKLLDLCSMTIVHRFTSPDWLSELRRHLASLDNDENSPEKSKVRLMNIFNQIVKLRVGEALLFAPSAIIGVEKKRSENGSEETDMQRLGIGYLKIKIRARVTSDGGRSVFAMGAKPTAKTKGNAFGLPAVKPTHGVPQAGSGAVGGIKHAASPFQFPSIKSWNDSVLAASSAAAVGSSASSPPVALFGAPSPAPVHTNICGSINVQATTSAAFSVDFGEEKINPFKSSDRTHIVGAFTTSTSNLFSMFSFSTVPAPGTRCAPFQPFIENEPNSRTNQQNSFQNIGFQLRYQKFSPEELRLSDYAVGVRYAVGVKYS</sequence>
<dbReference type="Gene3D" id="3.40.50.300">
    <property type="entry name" value="P-loop containing nucleotide triphosphate hydrolases"/>
    <property type="match status" value="1"/>
</dbReference>
<accession>A0A2J6TU77</accession>
<feature type="compositionally biased region" description="Low complexity" evidence="1">
    <location>
        <begin position="244"/>
        <end position="264"/>
    </location>
</feature>
<dbReference type="OrthoDB" id="2316594at2759"/>